<dbReference type="Gramene" id="mRNA:HanXRQr2_Chr11g0490491">
    <property type="protein sequence ID" value="mRNA:HanXRQr2_Chr11g0490491"/>
    <property type="gene ID" value="HanXRQr2_Chr11g0490491"/>
</dbReference>
<dbReference type="EMBL" id="MNCJ02000326">
    <property type="protein sequence ID" value="KAF5782010.1"/>
    <property type="molecule type" value="Genomic_DNA"/>
</dbReference>
<keyword evidence="2" id="KW-1185">Reference proteome</keyword>
<organism evidence="1 2">
    <name type="scientific">Helianthus annuus</name>
    <name type="common">Common sunflower</name>
    <dbReference type="NCBI Taxonomy" id="4232"/>
    <lineage>
        <taxon>Eukaryota</taxon>
        <taxon>Viridiplantae</taxon>
        <taxon>Streptophyta</taxon>
        <taxon>Embryophyta</taxon>
        <taxon>Tracheophyta</taxon>
        <taxon>Spermatophyta</taxon>
        <taxon>Magnoliopsida</taxon>
        <taxon>eudicotyledons</taxon>
        <taxon>Gunneridae</taxon>
        <taxon>Pentapetalae</taxon>
        <taxon>asterids</taxon>
        <taxon>campanulids</taxon>
        <taxon>Asterales</taxon>
        <taxon>Asteraceae</taxon>
        <taxon>Asteroideae</taxon>
        <taxon>Heliantheae alliance</taxon>
        <taxon>Heliantheae</taxon>
        <taxon>Helianthus</taxon>
    </lineage>
</organism>
<reference evidence="1" key="2">
    <citation type="submission" date="2020-06" db="EMBL/GenBank/DDBJ databases">
        <title>Helianthus annuus Genome sequencing and assembly Release 2.</title>
        <authorList>
            <person name="Gouzy J."/>
            <person name="Langlade N."/>
            <person name="Munos S."/>
        </authorList>
    </citation>
    <scope>NUCLEOTIDE SEQUENCE</scope>
    <source>
        <tissue evidence="1">Leaves</tissue>
    </source>
</reference>
<dbReference type="Proteomes" id="UP000215914">
    <property type="component" value="Unassembled WGS sequence"/>
</dbReference>
<protein>
    <submittedName>
        <fullName evidence="1">Uncharacterized protein</fullName>
    </submittedName>
</protein>
<dbReference type="AlphaFoldDB" id="A0A9K3HPV2"/>
<gene>
    <name evidence="1" type="ORF">HanXRQr2_Chr11g0490491</name>
</gene>
<proteinExistence type="predicted"/>
<evidence type="ECO:0000313" key="1">
    <source>
        <dbReference type="EMBL" id="KAF5782010.1"/>
    </source>
</evidence>
<comment type="caution">
    <text evidence="1">The sequence shown here is derived from an EMBL/GenBank/DDBJ whole genome shotgun (WGS) entry which is preliminary data.</text>
</comment>
<reference evidence="1" key="1">
    <citation type="journal article" date="2017" name="Nature">
        <title>The sunflower genome provides insights into oil metabolism, flowering and Asterid evolution.</title>
        <authorList>
            <person name="Badouin H."/>
            <person name="Gouzy J."/>
            <person name="Grassa C.J."/>
            <person name="Murat F."/>
            <person name="Staton S.E."/>
            <person name="Cottret L."/>
            <person name="Lelandais-Briere C."/>
            <person name="Owens G.L."/>
            <person name="Carrere S."/>
            <person name="Mayjonade B."/>
            <person name="Legrand L."/>
            <person name="Gill N."/>
            <person name="Kane N.C."/>
            <person name="Bowers J.E."/>
            <person name="Hubner S."/>
            <person name="Bellec A."/>
            <person name="Berard A."/>
            <person name="Berges H."/>
            <person name="Blanchet N."/>
            <person name="Boniface M.C."/>
            <person name="Brunel D."/>
            <person name="Catrice O."/>
            <person name="Chaidir N."/>
            <person name="Claudel C."/>
            <person name="Donnadieu C."/>
            <person name="Faraut T."/>
            <person name="Fievet G."/>
            <person name="Helmstetter N."/>
            <person name="King M."/>
            <person name="Knapp S.J."/>
            <person name="Lai Z."/>
            <person name="Le Paslier M.C."/>
            <person name="Lippi Y."/>
            <person name="Lorenzon L."/>
            <person name="Mandel J.R."/>
            <person name="Marage G."/>
            <person name="Marchand G."/>
            <person name="Marquand E."/>
            <person name="Bret-Mestries E."/>
            <person name="Morien E."/>
            <person name="Nambeesan S."/>
            <person name="Nguyen T."/>
            <person name="Pegot-Espagnet P."/>
            <person name="Pouilly N."/>
            <person name="Raftis F."/>
            <person name="Sallet E."/>
            <person name="Schiex T."/>
            <person name="Thomas J."/>
            <person name="Vandecasteele C."/>
            <person name="Vares D."/>
            <person name="Vear F."/>
            <person name="Vautrin S."/>
            <person name="Crespi M."/>
            <person name="Mangin B."/>
            <person name="Burke J.M."/>
            <person name="Salse J."/>
            <person name="Munos S."/>
            <person name="Vincourt P."/>
            <person name="Rieseberg L.H."/>
            <person name="Langlade N.B."/>
        </authorList>
    </citation>
    <scope>NUCLEOTIDE SEQUENCE</scope>
    <source>
        <tissue evidence="1">Leaves</tissue>
    </source>
</reference>
<sequence>MHEALLNQELTVIRYTFATFANIENELYRSKTGVHTVKGIFESFYRGQYVASNGIDAFVDVLNLEEKKRDRKSSPYRLYLFSTMMV</sequence>
<evidence type="ECO:0000313" key="2">
    <source>
        <dbReference type="Proteomes" id="UP000215914"/>
    </source>
</evidence>
<name>A0A9K3HPV2_HELAN</name>
<accession>A0A9K3HPV2</accession>